<protein>
    <recommendedName>
        <fullName evidence="5">Aminotransferase class I/classII large domain-containing protein</fullName>
    </recommendedName>
</protein>
<dbReference type="PANTHER" id="PTHR42885">
    <property type="entry name" value="HISTIDINOL-PHOSPHATE AMINOTRANSFERASE-RELATED"/>
    <property type="match status" value="1"/>
</dbReference>
<dbReference type="PANTHER" id="PTHR42885:SF2">
    <property type="entry name" value="HISTIDINOL-PHOSPHATE AMINOTRANSFERASE"/>
    <property type="match status" value="1"/>
</dbReference>
<evidence type="ECO:0000259" key="5">
    <source>
        <dbReference type="Pfam" id="PF00155"/>
    </source>
</evidence>
<sequence length="193" mass="20907">VTPFPRSDYAALDRYNPGRIPVEVDLSDNTNLWGPHPHALARIRAASADDLSRYPELYADKLRNAVADRFSIQPECVTTGAGSDDVLDSAFRASSVPGAVVAYPAPTFSMASELALMNGMQPRPVPWSYALNTPELLLEDQPSIIYVCRPNNPTGDTAPVKWVDKLLGLCESSDTLILIDEAYADFAGASLIP</sequence>
<evidence type="ECO:0000313" key="6">
    <source>
        <dbReference type="EMBL" id="SVD65244.1"/>
    </source>
</evidence>
<organism evidence="6">
    <name type="scientific">marine metagenome</name>
    <dbReference type="NCBI Taxonomy" id="408172"/>
    <lineage>
        <taxon>unclassified sequences</taxon>
        <taxon>metagenomes</taxon>
        <taxon>ecological metagenomes</taxon>
    </lineage>
</organism>
<proteinExistence type="predicted"/>
<feature type="domain" description="Aminotransferase class I/classII large" evidence="5">
    <location>
        <begin position="24"/>
        <end position="190"/>
    </location>
</feature>
<evidence type="ECO:0000256" key="3">
    <source>
        <dbReference type="ARBA" id="ARBA00022679"/>
    </source>
</evidence>
<feature type="non-terminal residue" evidence="6">
    <location>
        <position position="1"/>
    </location>
</feature>
<dbReference type="InterPro" id="IPR004839">
    <property type="entry name" value="Aminotransferase_I/II_large"/>
</dbReference>
<evidence type="ECO:0000256" key="1">
    <source>
        <dbReference type="ARBA" id="ARBA00001933"/>
    </source>
</evidence>
<dbReference type="InterPro" id="IPR015422">
    <property type="entry name" value="PyrdxlP-dep_Trfase_small"/>
</dbReference>
<keyword evidence="2" id="KW-0032">Aminotransferase</keyword>
<dbReference type="CDD" id="cd00609">
    <property type="entry name" value="AAT_like"/>
    <property type="match status" value="1"/>
</dbReference>
<comment type="cofactor">
    <cofactor evidence="1">
        <name>pyridoxal 5'-phosphate</name>
        <dbReference type="ChEBI" id="CHEBI:597326"/>
    </cofactor>
</comment>
<keyword evidence="3" id="KW-0808">Transferase</keyword>
<gene>
    <name evidence="6" type="ORF">METZ01_LOCUS418098</name>
</gene>
<dbReference type="GO" id="GO:0008483">
    <property type="term" value="F:transaminase activity"/>
    <property type="evidence" value="ECO:0007669"/>
    <property type="project" value="UniProtKB-KW"/>
</dbReference>
<dbReference type="AlphaFoldDB" id="A0A382X2Z3"/>
<feature type="non-terminal residue" evidence="6">
    <location>
        <position position="193"/>
    </location>
</feature>
<keyword evidence="4" id="KW-0663">Pyridoxal phosphate</keyword>
<reference evidence="6" key="1">
    <citation type="submission" date="2018-05" db="EMBL/GenBank/DDBJ databases">
        <authorList>
            <person name="Lanie J.A."/>
            <person name="Ng W.-L."/>
            <person name="Kazmierczak K.M."/>
            <person name="Andrzejewski T.M."/>
            <person name="Davidsen T.M."/>
            <person name="Wayne K.J."/>
            <person name="Tettelin H."/>
            <person name="Glass J.I."/>
            <person name="Rusch D."/>
            <person name="Podicherti R."/>
            <person name="Tsui H.-C.T."/>
            <person name="Winkler M.E."/>
        </authorList>
    </citation>
    <scope>NUCLEOTIDE SEQUENCE</scope>
</reference>
<dbReference type="InterPro" id="IPR015421">
    <property type="entry name" value="PyrdxlP-dep_Trfase_major"/>
</dbReference>
<dbReference type="InterPro" id="IPR015424">
    <property type="entry name" value="PyrdxlP-dep_Trfase"/>
</dbReference>
<evidence type="ECO:0000256" key="2">
    <source>
        <dbReference type="ARBA" id="ARBA00022576"/>
    </source>
</evidence>
<name>A0A382X2Z3_9ZZZZ</name>
<dbReference type="Gene3D" id="3.40.640.10">
    <property type="entry name" value="Type I PLP-dependent aspartate aminotransferase-like (Major domain)"/>
    <property type="match status" value="1"/>
</dbReference>
<dbReference type="Pfam" id="PF00155">
    <property type="entry name" value="Aminotran_1_2"/>
    <property type="match status" value="1"/>
</dbReference>
<dbReference type="Gene3D" id="3.90.1150.10">
    <property type="entry name" value="Aspartate Aminotransferase, domain 1"/>
    <property type="match status" value="1"/>
</dbReference>
<accession>A0A382X2Z3</accession>
<dbReference type="EMBL" id="UINC01164409">
    <property type="protein sequence ID" value="SVD65244.1"/>
    <property type="molecule type" value="Genomic_DNA"/>
</dbReference>
<evidence type="ECO:0000256" key="4">
    <source>
        <dbReference type="ARBA" id="ARBA00022898"/>
    </source>
</evidence>
<dbReference type="GO" id="GO:0030170">
    <property type="term" value="F:pyridoxal phosphate binding"/>
    <property type="evidence" value="ECO:0007669"/>
    <property type="project" value="InterPro"/>
</dbReference>
<dbReference type="SUPFAM" id="SSF53383">
    <property type="entry name" value="PLP-dependent transferases"/>
    <property type="match status" value="1"/>
</dbReference>